<evidence type="ECO:0000313" key="2">
    <source>
        <dbReference type="EMBL" id="RFA96916.1"/>
    </source>
</evidence>
<evidence type="ECO:0000313" key="3">
    <source>
        <dbReference type="Proteomes" id="UP000256877"/>
    </source>
</evidence>
<evidence type="ECO:0000313" key="4">
    <source>
        <dbReference type="Proteomes" id="UP000257123"/>
    </source>
</evidence>
<sequence>MEEFIQRARSQPRVFLDQIPYLLSANSQGVYYIPFHDLLFAFTLDGEDYLLGFLDLKKRVLIEAPSCDNLEDETLLIDVAEDIPWQGQSTKYAFSIYPVECGGGRAAGFIALKINVELDKAFHNWGAVALYLLKDKTEPYLQHLNQKFRVLDAIEVV</sequence>
<dbReference type="OrthoDB" id="26559at2157"/>
<accession>A0A371R0V0</accession>
<dbReference type="Proteomes" id="UP000257123">
    <property type="component" value="Unassembled WGS sequence"/>
</dbReference>
<dbReference type="EMBL" id="NMUF01000032">
    <property type="protein sequence ID" value="RFA96916.1"/>
    <property type="molecule type" value="Genomic_DNA"/>
</dbReference>
<organism evidence="2 3">
    <name type="scientific">Pyrobaculum aerophilum</name>
    <dbReference type="NCBI Taxonomy" id="13773"/>
    <lineage>
        <taxon>Archaea</taxon>
        <taxon>Thermoproteota</taxon>
        <taxon>Thermoprotei</taxon>
        <taxon>Thermoproteales</taxon>
        <taxon>Thermoproteaceae</taxon>
        <taxon>Pyrobaculum</taxon>
    </lineage>
</organism>
<evidence type="ECO:0000313" key="1">
    <source>
        <dbReference type="EMBL" id="RFA96316.1"/>
    </source>
</evidence>
<dbReference type="Proteomes" id="UP000256877">
    <property type="component" value="Unassembled WGS sequence"/>
</dbReference>
<dbReference type="AlphaFoldDB" id="A0A371R0V0"/>
<comment type="caution">
    <text evidence="2">The sequence shown here is derived from an EMBL/GenBank/DDBJ whole genome shotgun (WGS) entry which is preliminary data.</text>
</comment>
<gene>
    <name evidence="1" type="ORF">CGL51_04985</name>
    <name evidence="2" type="ORF">CGL52_10115</name>
</gene>
<dbReference type="EMBL" id="NMUE01000012">
    <property type="protein sequence ID" value="RFA96316.1"/>
    <property type="molecule type" value="Genomic_DNA"/>
</dbReference>
<proteinExistence type="predicted"/>
<keyword evidence="2" id="KW-0808">Transferase</keyword>
<name>A0A371R0V0_9CREN</name>
<reference evidence="3 4" key="1">
    <citation type="submission" date="2017-07" db="EMBL/GenBank/DDBJ databases">
        <title>Draft genome sequence of aerobic hyperthermophilic archaea, Pyrobaculum aerophilum YKB31 and YKB32.</title>
        <authorList>
            <person name="Mochizuki T."/>
            <person name="Berliner A.J."/>
            <person name="Yoshida-Takashima Y."/>
            <person name="Takaki Y."/>
            <person name="Nunoura T."/>
            <person name="Takai K."/>
        </authorList>
    </citation>
    <scope>NUCLEOTIDE SEQUENCE [LARGE SCALE GENOMIC DNA]</scope>
    <source>
        <strain evidence="1 4">YKB31</strain>
        <strain evidence="2 3">YKB32</strain>
    </source>
</reference>
<protein>
    <submittedName>
        <fullName evidence="2">Glutathione S-transferase</fullName>
    </submittedName>
</protein>
<dbReference type="GO" id="GO:0016740">
    <property type="term" value="F:transferase activity"/>
    <property type="evidence" value="ECO:0007669"/>
    <property type="project" value="UniProtKB-KW"/>
</dbReference>
<dbReference type="RefSeq" id="WP_116420902.1">
    <property type="nucleotide sequence ID" value="NZ_NMUE01000012.1"/>
</dbReference>